<organism evidence="1 2">
    <name type="scientific">Lacipirellula limnantheis</name>
    <dbReference type="NCBI Taxonomy" id="2528024"/>
    <lineage>
        <taxon>Bacteria</taxon>
        <taxon>Pseudomonadati</taxon>
        <taxon>Planctomycetota</taxon>
        <taxon>Planctomycetia</taxon>
        <taxon>Pirellulales</taxon>
        <taxon>Lacipirellulaceae</taxon>
        <taxon>Lacipirellula</taxon>
    </lineage>
</organism>
<evidence type="ECO:0000313" key="1">
    <source>
        <dbReference type="EMBL" id="QDT73608.1"/>
    </source>
</evidence>
<dbReference type="AlphaFoldDB" id="A0A517TZ10"/>
<dbReference type="Proteomes" id="UP000317909">
    <property type="component" value="Chromosome"/>
</dbReference>
<dbReference type="EMBL" id="CP036339">
    <property type="protein sequence ID" value="QDT73608.1"/>
    <property type="molecule type" value="Genomic_DNA"/>
</dbReference>
<protein>
    <submittedName>
        <fullName evidence="1">Uncharacterized protein</fullName>
    </submittedName>
</protein>
<name>A0A517TZ10_9BACT</name>
<sequence length="49" mass="5041">MGFESFPSATRSRTSPSIALLGEGLPEVADGTIALTTAGVAWMNQASSR</sequence>
<proteinExistence type="predicted"/>
<dbReference type="KEGG" id="llh:I41_27970"/>
<accession>A0A517TZ10</accession>
<keyword evidence="2" id="KW-1185">Reference proteome</keyword>
<evidence type="ECO:0000313" key="2">
    <source>
        <dbReference type="Proteomes" id="UP000317909"/>
    </source>
</evidence>
<gene>
    <name evidence="1" type="ORF">I41_27970</name>
</gene>
<reference evidence="1 2" key="1">
    <citation type="submission" date="2019-02" db="EMBL/GenBank/DDBJ databases">
        <title>Deep-cultivation of Planctomycetes and their phenomic and genomic characterization uncovers novel biology.</title>
        <authorList>
            <person name="Wiegand S."/>
            <person name="Jogler M."/>
            <person name="Boedeker C."/>
            <person name="Pinto D."/>
            <person name="Vollmers J."/>
            <person name="Rivas-Marin E."/>
            <person name="Kohn T."/>
            <person name="Peeters S.H."/>
            <person name="Heuer A."/>
            <person name="Rast P."/>
            <person name="Oberbeckmann S."/>
            <person name="Bunk B."/>
            <person name="Jeske O."/>
            <person name="Meyerdierks A."/>
            <person name="Storesund J.E."/>
            <person name="Kallscheuer N."/>
            <person name="Luecker S."/>
            <person name="Lage O.M."/>
            <person name="Pohl T."/>
            <person name="Merkel B.J."/>
            <person name="Hornburger P."/>
            <person name="Mueller R.-W."/>
            <person name="Bruemmer F."/>
            <person name="Labrenz M."/>
            <person name="Spormann A.M."/>
            <person name="Op den Camp H."/>
            <person name="Overmann J."/>
            <person name="Amann R."/>
            <person name="Jetten M.S.M."/>
            <person name="Mascher T."/>
            <person name="Medema M.H."/>
            <person name="Devos D.P."/>
            <person name="Kaster A.-K."/>
            <person name="Ovreas L."/>
            <person name="Rohde M."/>
            <person name="Galperin M.Y."/>
            <person name="Jogler C."/>
        </authorList>
    </citation>
    <scope>NUCLEOTIDE SEQUENCE [LARGE SCALE GENOMIC DNA]</scope>
    <source>
        <strain evidence="1 2">I41</strain>
    </source>
</reference>